<reference evidence="2 3" key="1">
    <citation type="submission" date="2019-08" db="EMBL/GenBank/DDBJ databases">
        <title>Luteimonas viscosus sp. nov., isolated from soil of a sunflower field.</title>
        <authorList>
            <person name="Jianli Z."/>
            <person name="Ying Z."/>
        </authorList>
    </citation>
    <scope>NUCLEOTIDE SEQUENCE [LARGE SCALE GENOMIC DNA]</scope>
    <source>
        <strain evidence="2 3">XBU10</strain>
    </source>
</reference>
<feature type="signal peptide" evidence="1">
    <location>
        <begin position="1"/>
        <end position="20"/>
    </location>
</feature>
<evidence type="ECO:0000313" key="3">
    <source>
        <dbReference type="Proteomes" id="UP000324973"/>
    </source>
</evidence>
<dbReference type="Proteomes" id="UP000324973">
    <property type="component" value="Unassembled WGS sequence"/>
</dbReference>
<dbReference type="AlphaFoldDB" id="A0A5D4XM69"/>
<protein>
    <submittedName>
        <fullName evidence="2">Uncharacterized protein</fullName>
    </submittedName>
</protein>
<feature type="chain" id="PRO_5022938382" evidence="1">
    <location>
        <begin position="21"/>
        <end position="121"/>
    </location>
</feature>
<sequence length="121" mass="13065">MPFKHAIALAALLVASAAEANAGRGSGHYFSLFNATHDSVTALSVARSGDGDFRPVDIGAPLRGGNTATTIWLDTADGGCRQDLRVEFHDGRTLLYRDIDVCRNRQLRLRPQDGRAGDDVR</sequence>
<organism evidence="2 3">
    <name type="scientific">Luteimonas viscosa</name>
    <dbReference type="NCBI Taxonomy" id="1132694"/>
    <lineage>
        <taxon>Bacteria</taxon>
        <taxon>Pseudomonadati</taxon>
        <taxon>Pseudomonadota</taxon>
        <taxon>Gammaproteobacteria</taxon>
        <taxon>Lysobacterales</taxon>
        <taxon>Lysobacteraceae</taxon>
        <taxon>Luteimonas</taxon>
    </lineage>
</organism>
<dbReference type="OrthoDB" id="5959117at2"/>
<keyword evidence="1" id="KW-0732">Signal</keyword>
<dbReference type="RefSeq" id="WP_149101471.1">
    <property type="nucleotide sequence ID" value="NZ_VTFT01000001.1"/>
</dbReference>
<proteinExistence type="predicted"/>
<comment type="caution">
    <text evidence="2">The sequence shown here is derived from an EMBL/GenBank/DDBJ whole genome shotgun (WGS) entry which is preliminary data.</text>
</comment>
<gene>
    <name evidence="2" type="ORF">FZO89_00725</name>
</gene>
<evidence type="ECO:0000256" key="1">
    <source>
        <dbReference type="SAM" id="SignalP"/>
    </source>
</evidence>
<keyword evidence="3" id="KW-1185">Reference proteome</keyword>
<accession>A0A5D4XM69</accession>
<evidence type="ECO:0000313" key="2">
    <source>
        <dbReference type="EMBL" id="TYT24921.1"/>
    </source>
</evidence>
<dbReference type="EMBL" id="VTFT01000001">
    <property type="protein sequence ID" value="TYT24921.1"/>
    <property type="molecule type" value="Genomic_DNA"/>
</dbReference>
<name>A0A5D4XM69_9GAMM</name>